<comment type="caution">
    <text evidence="2">The sequence shown here is derived from an EMBL/GenBank/DDBJ whole genome shotgun (WGS) entry which is preliminary data.</text>
</comment>
<proteinExistence type="predicted"/>
<gene>
    <name evidence="2" type="ORF">RchiOBHm_Chr6g0281191</name>
</gene>
<protein>
    <submittedName>
        <fullName evidence="2">Uncharacterized protein</fullName>
    </submittedName>
</protein>
<dbReference type="Proteomes" id="UP000238479">
    <property type="component" value="Chromosome 6"/>
</dbReference>
<keyword evidence="3" id="KW-1185">Reference proteome</keyword>
<accession>A0A2P6PTF3</accession>
<dbReference type="EMBL" id="PDCK01000044">
    <property type="protein sequence ID" value="PRQ25219.1"/>
    <property type="molecule type" value="Genomic_DNA"/>
</dbReference>
<name>A0A2P6PTF3_ROSCH</name>
<feature type="transmembrane region" description="Helical" evidence="1">
    <location>
        <begin position="33"/>
        <end position="56"/>
    </location>
</feature>
<dbReference type="AlphaFoldDB" id="A0A2P6PTF3"/>
<evidence type="ECO:0000313" key="3">
    <source>
        <dbReference type="Proteomes" id="UP000238479"/>
    </source>
</evidence>
<sequence length="58" mass="6515">MTRSLYGKKTNDSNVNMMVLISIGFHSLSRRRFFGAPWVGLVALMVVFKLGSFVSVTF</sequence>
<organism evidence="2 3">
    <name type="scientific">Rosa chinensis</name>
    <name type="common">China rose</name>
    <dbReference type="NCBI Taxonomy" id="74649"/>
    <lineage>
        <taxon>Eukaryota</taxon>
        <taxon>Viridiplantae</taxon>
        <taxon>Streptophyta</taxon>
        <taxon>Embryophyta</taxon>
        <taxon>Tracheophyta</taxon>
        <taxon>Spermatophyta</taxon>
        <taxon>Magnoliopsida</taxon>
        <taxon>eudicotyledons</taxon>
        <taxon>Gunneridae</taxon>
        <taxon>Pentapetalae</taxon>
        <taxon>rosids</taxon>
        <taxon>fabids</taxon>
        <taxon>Rosales</taxon>
        <taxon>Rosaceae</taxon>
        <taxon>Rosoideae</taxon>
        <taxon>Rosoideae incertae sedis</taxon>
        <taxon>Rosa</taxon>
    </lineage>
</organism>
<keyword evidence="1" id="KW-0812">Transmembrane</keyword>
<keyword evidence="1" id="KW-0472">Membrane</keyword>
<reference evidence="2 3" key="1">
    <citation type="journal article" date="2018" name="Nat. Genet.">
        <title>The Rosa genome provides new insights in the design of modern roses.</title>
        <authorList>
            <person name="Bendahmane M."/>
        </authorList>
    </citation>
    <scope>NUCLEOTIDE SEQUENCE [LARGE SCALE GENOMIC DNA]</scope>
    <source>
        <strain evidence="3">cv. Old Blush</strain>
    </source>
</reference>
<evidence type="ECO:0000313" key="2">
    <source>
        <dbReference type="EMBL" id="PRQ25219.1"/>
    </source>
</evidence>
<evidence type="ECO:0000256" key="1">
    <source>
        <dbReference type="SAM" id="Phobius"/>
    </source>
</evidence>
<dbReference type="Gramene" id="PRQ25219">
    <property type="protein sequence ID" value="PRQ25219"/>
    <property type="gene ID" value="RchiOBHm_Chr6g0281191"/>
</dbReference>
<keyword evidence="1" id="KW-1133">Transmembrane helix</keyword>